<protein>
    <submittedName>
        <fullName evidence="1">Uncharacterized protein</fullName>
    </submittedName>
</protein>
<reference evidence="1" key="1">
    <citation type="submission" date="2024-09" db="EMBL/GenBank/DDBJ databases">
        <title>Black Yeasts Isolated from many extreme environments.</title>
        <authorList>
            <person name="Coleine C."/>
            <person name="Stajich J.E."/>
            <person name="Selbmann L."/>
        </authorList>
    </citation>
    <scope>NUCLEOTIDE SEQUENCE</scope>
    <source>
        <strain evidence="1">CCFEE 5737</strain>
    </source>
</reference>
<gene>
    <name evidence="1" type="ORF">LTS18_002115</name>
</gene>
<evidence type="ECO:0000313" key="1">
    <source>
        <dbReference type="EMBL" id="KAK3080362.1"/>
    </source>
</evidence>
<keyword evidence="2" id="KW-1185">Reference proteome</keyword>
<dbReference type="Proteomes" id="UP001186974">
    <property type="component" value="Unassembled WGS sequence"/>
</dbReference>
<proteinExistence type="predicted"/>
<accession>A0ACC3DUD7</accession>
<comment type="caution">
    <text evidence="1">The sequence shown here is derived from an EMBL/GenBank/DDBJ whole genome shotgun (WGS) entry which is preliminary data.</text>
</comment>
<evidence type="ECO:0000313" key="2">
    <source>
        <dbReference type="Proteomes" id="UP001186974"/>
    </source>
</evidence>
<dbReference type="EMBL" id="JAWDJW010000606">
    <property type="protein sequence ID" value="KAK3080362.1"/>
    <property type="molecule type" value="Genomic_DNA"/>
</dbReference>
<name>A0ACC3DUD7_9PEZI</name>
<organism evidence="1 2">
    <name type="scientific">Coniosporium uncinatum</name>
    <dbReference type="NCBI Taxonomy" id="93489"/>
    <lineage>
        <taxon>Eukaryota</taxon>
        <taxon>Fungi</taxon>
        <taxon>Dikarya</taxon>
        <taxon>Ascomycota</taxon>
        <taxon>Pezizomycotina</taxon>
        <taxon>Dothideomycetes</taxon>
        <taxon>Dothideomycetes incertae sedis</taxon>
        <taxon>Coniosporium</taxon>
    </lineage>
</organism>
<sequence>MPDSEPCLPLVPDNNTAVSFKSFAQLSPTKEATARRSRRSNIPPALHIPSPPPDLPLAELNLIRQALDTERHALRTERQKRKAPPSTPTPRSPISPLFLNPTRSEYFSPALARKPSTPARKKVAAARLDTIARIDNSDTTITSSEAATACLPPAVDVDVDVAVDAMEPGSPRGAERERSPLKDALLDNGDDKLYPDLTPPEYAAAAFEHRAASDTAVPVAYPAAEEIELLPLSPDVSVHRGSHWRGKASAAAATATKKKEKKNEKKKQRCARYYDDDVLEGSVGGSVTGGSPTRCLMR</sequence>